<protein>
    <recommendedName>
        <fullName evidence="5">DUF4162 domain-containing protein</fullName>
    </recommendedName>
</protein>
<name>A0ABR8WBC9_9BACL</name>
<sequence>MMAMRRCTFFHSRQYGITLLISSHNLAEIEHIADTIGVIRKGKLIKEASMDEIRSTHANHMELVVADYPKAAFVLENELKALNFQVKEDRGAIHIYDDQLTQNDVIQAMVRSQVKIGALNDKKQPLEDYFLQLIEGGDSHA</sequence>
<keyword evidence="2" id="KW-0813">Transport</keyword>
<evidence type="ECO:0008006" key="5">
    <source>
        <dbReference type="Google" id="ProtNLM"/>
    </source>
</evidence>
<proteinExistence type="inferred from homology"/>
<comment type="similarity">
    <text evidence="1">Belongs to the ABC transporter superfamily.</text>
</comment>
<evidence type="ECO:0000256" key="2">
    <source>
        <dbReference type="ARBA" id="ARBA00022448"/>
    </source>
</evidence>
<dbReference type="PANTHER" id="PTHR43335">
    <property type="entry name" value="ABC TRANSPORTER, ATP-BINDING PROTEIN"/>
    <property type="match status" value="1"/>
</dbReference>
<reference evidence="3 4" key="1">
    <citation type="submission" date="2020-08" db="EMBL/GenBank/DDBJ databases">
        <title>A Genomic Blueprint of the Chicken Gut Microbiome.</title>
        <authorList>
            <person name="Gilroy R."/>
            <person name="Ravi A."/>
            <person name="Getino M."/>
            <person name="Pursley I."/>
            <person name="Horton D.L."/>
            <person name="Alikhan N.-F."/>
            <person name="Baker D."/>
            <person name="Gharbi K."/>
            <person name="Hall N."/>
            <person name="Watson M."/>
            <person name="Adriaenssens E.M."/>
            <person name="Foster-Nyarko E."/>
            <person name="Jarju S."/>
            <person name="Secka A."/>
            <person name="Antonio M."/>
            <person name="Oren A."/>
            <person name="Chaudhuri R."/>
            <person name="La Ragione R.M."/>
            <person name="Hildebrand F."/>
            <person name="Pallen M.J."/>
        </authorList>
    </citation>
    <scope>NUCLEOTIDE SEQUENCE [LARGE SCALE GENOMIC DNA]</scope>
    <source>
        <strain evidence="3 4">Sa1BUA13</strain>
    </source>
</reference>
<dbReference type="Proteomes" id="UP000658980">
    <property type="component" value="Unassembled WGS sequence"/>
</dbReference>
<dbReference type="PANTHER" id="PTHR43335:SF8">
    <property type="entry name" value="ABC TRANSPORTER, ATP-BINDING PROTEIN"/>
    <property type="match status" value="1"/>
</dbReference>
<dbReference type="Gene3D" id="3.40.50.300">
    <property type="entry name" value="P-loop containing nucleotide triphosphate hydrolases"/>
    <property type="match status" value="1"/>
</dbReference>
<dbReference type="RefSeq" id="WP_191714574.1">
    <property type="nucleotide sequence ID" value="NZ_JACSPU010000002.1"/>
</dbReference>
<dbReference type="SUPFAM" id="SSF52540">
    <property type="entry name" value="P-loop containing nucleoside triphosphate hydrolases"/>
    <property type="match status" value="1"/>
</dbReference>
<dbReference type="InterPro" id="IPR027417">
    <property type="entry name" value="P-loop_NTPase"/>
</dbReference>
<comment type="caution">
    <text evidence="3">The sequence shown here is derived from an EMBL/GenBank/DDBJ whole genome shotgun (WGS) entry which is preliminary data.</text>
</comment>
<evidence type="ECO:0000256" key="1">
    <source>
        <dbReference type="ARBA" id="ARBA00005417"/>
    </source>
</evidence>
<gene>
    <name evidence="3" type="ORF">H9630_05820</name>
</gene>
<accession>A0ABR8WBC9</accession>
<organism evidence="3 4">
    <name type="scientific">Planococcus wigleyi</name>
    <dbReference type="NCBI Taxonomy" id="2762216"/>
    <lineage>
        <taxon>Bacteria</taxon>
        <taxon>Bacillati</taxon>
        <taxon>Bacillota</taxon>
        <taxon>Bacilli</taxon>
        <taxon>Bacillales</taxon>
        <taxon>Caryophanaceae</taxon>
        <taxon>Planococcus</taxon>
    </lineage>
</organism>
<keyword evidence="4" id="KW-1185">Reference proteome</keyword>
<dbReference type="EMBL" id="JACSPU010000002">
    <property type="protein sequence ID" value="MBD8014335.1"/>
    <property type="molecule type" value="Genomic_DNA"/>
</dbReference>
<evidence type="ECO:0000313" key="3">
    <source>
        <dbReference type="EMBL" id="MBD8014335.1"/>
    </source>
</evidence>
<evidence type="ECO:0000313" key="4">
    <source>
        <dbReference type="Proteomes" id="UP000658980"/>
    </source>
</evidence>